<dbReference type="AlphaFoldDB" id="A0A915D818"/>
<proteinExistence type="predicted"/>
<sequence>MWKPQANEKVELMHSTRITGKSVAITPCPKNQRLTASHGQKMGRKNAKMEAKGSLIPAQSVAEFETPEKLRKEDSAAIVGRHKRIDPEMCWEESVNGAHHFCPGPQERLDV</sequence>
<dbReference type="WBParaSite" id="jg16519">
    <property type="protein sequence ID" value="jg16519"/>
    <property type="gene ID" value="jg16519"/>
</dbReference>
<name>A0A915D818_9BILA</name>
<evidence type="ECO:0000313" key="2">
    <source>
        <dbReference type="Proteomes" id="UP000887574"/>
    </source>
</evidence>
<accession>A0A915D818</accession>
<protein>
    <submittedName>
        <fullName evidence="3">Uncharacterized protein</fullName>
    </submittedName>
</protein>
<organism evidence="2 3">
    <name type="scientific">Ditylenchus dipsaci</name>
    <dbReference type="NCBI Taxonomy" id="166011"/>
    <lineage>
        <taxon>Eukaryota</taxon>
        <taxon>Metazoa</taxon>
        <taxon>Ecdysozoa</taxon>
        <taxon>Nematoda</taxon>
        <taxon>Chromadorea</taxon>
        <taxon>Rhabditida</taxon>
        <taxon>Tylenchina</taxon>
        <taxon>Tylenchomorpha</taxon>
        <taxon>Sphaerularioidea</taxon>
        <taxon>Anguinidae</taxon>
        <taxon>Anguininae</taxon>
        <taxon>Ditylenchus</taxon>
    </lineage>
</organism>
<dbReference type="Proteomes" id="UP000887574">
    <property type="component" value="Unplaced"/>
</dbReference>
<reference evidence="3" key="1">
    <citation type="submission" date="2022-11" db="UniProtKB">
        <authorList>
            <consortium name="WormBaseParasite"/>
        </authorList>
    </citation>
    <scope>IDENTIFICATION</scope>
</reference>
<evidence type="ECO:0000313" key="3">
    <source>
        <dbReference type="WBParaSite" id="jg16519"/>
    </source>
</evidence>
<feature type="region of interest" description="Disordered" evidence="1">
    <location>
        <begin position="31"/>
        <end position="54"/>
    </location>
</feature>
<keyword evidence="2" id="KW-1185">Reference proteome</keyword>
<evidence type="ECO:0000256" key="1">
    <source>
        <dbReference type="SAM" id="MobiDB-lite"/>
    </source>
</evidence>